<sequence>MRGGQGSNPGGGIKKWSLCLDEKGPTQRRGFTLGLGGLTSRLTITFISETGFYPRFGSEVNECAIIDCLVPESMSVTKKSSWISVTGWRKGYAQPRTGKK</sequence>
<protein>
    <submittedName>
        <fullName evidence="1">Uncharacterized protein</fullName>
    </submittedName>
</protein>
<proteinExistence type="predicted"/>
<reference evidence="1" key="1">
    <citation type="submission" date="2021-05" db="EMBL/GenBank/DDBJ databases">
        <authorList>
            <person name="Alioto T."/>
            <person name="Alioto T."/>
            <person name="Gomez Garrido J."/>
        </authorList>
    </citation>
    <scope>NUCLEOTIDE SEQUENCE</scope>
</reference>
<name>A0A8D8SMS3_9HEMI</name>
<organism evidence="1">
    <name type="scientific">Cacopsylla melanoneura</name>
    <dbReference type="NCBI Taxonomy" id="428564"/>
    <lineage>
        <taxon>Eukaryota</taxon>
        <taxon>Metazoa</taxon>
        <taxon>Ecdysozoa</taxon>
        <taxon>Arthropoda</taxon>
        <taxon>Hexapoda</taxon>
        <taxon>Insecta</taxon>
        <taxon>Pterygota</taxon>
        <taxon>Neoptera</taxon>
        <taxon>Paraneoptera</taxon>
        <taxon>Hemiptera</taxon>
        <taxon>Sternorrhyncha</taxon>
        <taxon>Psylloidea</taxon>
        <taxon>Psyllidae</taxon>
        <taxon>Psyllinae</taxon>
        <taxon>Cacopsylla</taxon>
    </lineage>
</organism>
<evidence type="ECO:0000313" key="1">
    <source>
        <dbReference type="EMBL" id="CAG6672681.1"/>
    </source>
</evidence>
<accession>A0A8D8SMS3</accession>
<dbReference type="EMBL" id="HBUF01229281">
    <property type="protein sequence ID" value="CAG6672681.1"/>
    <property type="molecule type" value="Transcribed_RNA"/>
</dbReference>
<dbReference type="AlphaFoldDB" id="A0A8D8SMS3"/>